<evidence type="ECO:0000259" key="11">
    <source>
        <dbReference type="Pfam" id="PF02434"/>
    </source>
</evidence>
<proteinExistence type="inferred from homology"/>
<evidence type="ECO:0000256" key="2">
    <source>
        <dbReference type="ARBA" id="ARBA00008661"/>
    </source>
</evidence>
<comment type="caution">
    <text evidence="12">The sequence shown here is derived from an EMBL/GenBank/DDBJ whole genome shotgun (WGS) entry which is preliminary data.</text>
</comment>
<comment type="similarity">
    <text evidence="2">Belongs to the glycosyltransferase 31 family.</text>
</comment>
<keyword evidence="3" id="KW-0328">Glycosyltransferase</keyword>
<feature type="chain" id="PRO_5045043781" description="Fringe-like glycosyltransferase domain-containing protein" evidence="10">
    <location>
        <begin position="17"/>
        <end position="504"/>
    </location>
</feature>
<evidence type="ECO:0000256" key="8">
    <source>
        <dbReference type="ARBA" id="ARBA00023136"/>
    </source>
</evidence>
<feature type="domain" description="Fringe-like glycosyltransferase" evidence="11">
    <location>
        <begin position="93"/>
        <end position="167"/>
    </location>
</feature>
<dbReference type="PANTHER" id="PTHR10811">
    <property type="entry name" value="FRINGE-RELATED"/>
    <property type="match status" value="1"/>
</dbReference>
<evidence type="ECO:0000313" key="13">
    <source>
        <dbReference type="Proteomes" id="UP001642520"/>
    </source>
</evidence>
<keyword evidence="4" id="KW-0808">Transferase</keyword>
<keyword evidence="8" id="KW-0472">Membrane</keyword>
<name>A0ABP1PAN7_XYLVO</name>
<feature type="domain" description="Fringe-like glycosyltransferase" evidence="11">
    <location>
        <begin position="230"/>
        <end position="414"/>
    </location>
</feature>
<dbReference type="Gene3D" id="3.90.550.50">
    <property type="match status" value="2"/>
</dbReference>
<evidence type="ECO:0000256" key="5">
    <source>
        <dbReference type="ARBA" id="ARBA00022692"/>
    </source>
</evidence>
<comment type="subcellular location">
    <subcellularLocation>
        <location evidence="9">Endomembrane system</location>
        <topology evidence="9">Single-pass membrane protein</topology>
    </subcellularLocation>
    <subcellularLocation>
        <location evidence="1">Membrane</location>
        <topology evidence="1">Single-pass type II membrane protein</topology>
    </subcellularLocation>
</comment>
<feature type="signal peptide" evidence="10">
    <location>
        <begin position="1"/>
        <end position="16"/>
    </location>
</feature>
<sequence>MLFLYLFYFIIPTIFWDRINVNALDPSDVVIVILSQKEGYHIAHTEILKRNIYEQADALDKDPPKIVSSHELNINGSWTIVPLLEYLLDSYATSKWFFFCLENTVIRLSKLLNILSKFKETKNLWIGHALYDHEPTIIHHFADHTKKFKYPHIASGFAITSRLLTSLVQKIIKGERPKDDFSIDASYEFSSFVLKVDKGVRLTHVPEICIVSSFDCATYPRFFHPCGLSVTSENVYFAIKTCKKYHVERIPVIKQTWAKYATHIGYFSDVADKYLSEAFVVPNTTQGHCAKTYSILVEADKILKRKNLNWLIISDDDTIFSVSRLLRLLTCYNSNIALAIGERYGFRLWDRLHGYEYLTGGAGIALSAPLVHEMIQPGICNCPSSTTPDDMYLFGICLVRIGVQPIHSSMFHQVCYTKIFTISIILVVVCKSNQPNVKTEVSILSNCNMRLLQARPSDYATAYLASQEPISFHKFWMIEPQMVYDEWFAEADKSLVRVREHTEL</sequence>
<protein>
    <recommendedName>
        <fullName evidence="11">Fringe-like glycosyltransferase domain-containing protein</fullName>
    </recommendedName>
</protein>
<evidence type="ECO:0000256" key="9">
    <source>
        <dbReference type="ARBA" id="ARBA00037847"/>
    </source>
</evidence>
<dbReference type="EMBL" id="CAXAJV020001300">
    <property type="protein sequence ID" value="CAL7950308.1"/>
    <property type="molecule type" value="Genomic_DNA"/>
</dbReference>
<keyword evidence="13" id="KW-1185">Reference proteome</keyword>
<evidence type="ECO:0000256" key="1">
    <source>
        <dbReference type="ARBA" id="ARBA00004606"/>
    </source>
</evidence>
<keyword evidence="5" id="KW-0812">Transmembrane</keyword>
<keyword evidence="10" id="KW-0732">Signal</keyword>
<dbReference type="Pfam" id="PF02434">
    <property type="entry name" value="Fringe"/>
    <property type="match status" value="2"/>
</dbReference>
<keyword evidence="7" id="KW-1133">Transmembrane helix</keyword>
<accession>A0ABP1PAN7</accession>
<evidence type="ECO:0000256" key="7">
    <source>
        <dbReference type="ARBA" id="ARBA00022989"/>
    </source>
</evidence>
<reference evidence="12 13" key="1">
    <citation type="submission" date="2024-08" db="EMBL/GenBank/DDBJ databases">
        <authorList>
            <person name="Will J Nash"/>
            <person name="Angela Man"/>
            <person name="Seanna McTaggart"/>
            <person name="Kendall Baker"/>
            <person name="Tom Barker"/>
            <person name="Leah Catchpole"/>
            <person name="Alex Durrant"/>
            <person name="Karim Gharbi"/>
            <person name="Naomi Irish"/>
            <person name="Gemy Kaithakottil"/>
            <person name="Debby Ku"/>
            <person name="Aaliyah Providence"/>
            <person name="Felix Shaw"/>
            <person name="David Swarbreck"/>
            <person name="Chris Watkins"/>
            <person name="Ann M. McCartney"/>
            <person name="Giulio Formenti"/>
            <person name="Alice Mouton"/>
            <person name="Noel Vella"/>
            <person name="Bjorn M von Reumont"/>
            <person name="Adriana Vella"/>
            <person name="Wilfried Haerty"/>
        </authorList>
    </citation>
    <scope>NUCLEOTIDE SEQUENCE [LARGE SCALE GENOMIC DNA]</scope>
</reference>
<evidence type="ECO:0000256" key="3">
    <source>
        <dbReference type="ARBA" id="ARBA00022676"/>
    </source>
</evidence>
<keyword evidence="6" id="KW-0735">Signal-anchor</keyword>
<dbReference type="Proteomes" id="UP001642520">
    <property type="component" value="Unassembled WGS sequence"/>
</dbReference>
<evidence type="ECO:0000256" key="6">
    <source>
        <dbReference type="ARBA" id="ARBA00022968"/>
    </source>
</evidence>
<evidence type="ECO:0000256" key="4">
    <source>
        <dbReference type="ARBA" id="ARBA00022679"/>
    </source>
</evidence>
<dbReference type="InterPro" id="IPR003378">
    <property type="entry name" value="Fringe-like_glycosylTrfase"/>
</dbReference>
<evidence type="ECO:0000256" key="10">
    <source>
        <dbReference type="SAM" id="SignalP"/>
    </source>
</evidence>
<organism evidence="12 13">
    <name type="scientific">Xylocopa violacea</name>
    <name type="common">Violet carpenter bee</name>
    <name type="synonym">Apis violacea</name>
    <dbReference type="NCBI Taxonomy" id="135666"/>
    <lineage>
        <taxon>Eukaryota</taxon>
        <taxon>Metazoa</taxon>
        <taxon>Ecdysozoa</taxon>
        <taxon>Arthropoda</taxon>
        <taxon>Hexapoda</taxon>
        <taxon>Insecta</taxon>
        <taxon>Pterygota</taxon>
        <taxon>Neoptera</taxon>
        <taxon>Endopterygota</taxon>
        <taxon>Hymenoptera</taxon>
        <taxon>Apocrita</taxon>
        <taxon>Aculeata</taxon>
        <taxon>Apoidea</taxon>
        <taxon>Anthophila</taxon>
        <taxon>Apidae</taxon>
        <taxon>Xylocopa</taxon>
        <taxon>Xylocopa</taxon>
    </lineage>
</organism>
<evidence type="ECO:0000313" key="12">
    <source>
        <dbReference type="EMBL" id="CAL7950308.1"/>
    </source>
</evidence>
<gene>
    <name evidence="12" type="ORF">XYLVIOL_LOCUS9880</name>
</gene>